<dbReference type="AlphaFoldDB" id="A0A4U5PFX8"/>
<comment type="caution">
    <text evidence="2">The sequence shown here is derived from an EMBL/GenBank/DDBJ whole genome shotgun (WGS) entry which is preliminary data.</text>
</comment>
<protein>
    <submittedName>
        <fullName evidence="2">Uncharacterized protein</fullName>
    </submittedName>
</protein>
<gene>
    <name evidence="2" type="ORF">L596_009644</name>
</gene>
<evidence type="ECO:0000256" key="1">
    <source>
        <dbReference type="SAM" id="SignalP"/>
    </source>
</evidence>
<dbReference type="EMBL" id="AZBU02000002">
    <property type="protein sequence ID" value="TKR95479.1"/>
    <property type="molecule type" value="Genomic_DNA"/>
</dbReference>
<feature type="signal peptide" evidence="1">
    <location>
        <begin position="1"/>
        <end position="17"/>
    </location>
</feature>
<dbReference type="Proteomes" id="UP000298663">
    <property type="component" value="Unassembled WGS sequence"/>
</dbReference>
<name>A0A4U5PFX8_STECR</name>
<accession>A0A4U5PFX8</accession>
<keyword evidence="3" id="KW-1185">Reference proteome</keyword>
<sequence length="120" mass="13861">MLVHSVLFLIPLTLCWLDDGLQLNVESMFSQATVLVIVGLWWSISGGTKFRPTLWHFYVYPLQVIAAEECYPRGSQQQRFFCAVLCQDISKPDWLLNGINCLLCQPYTVSTVRLRYNIKM</sequence>
<keyword evidence="1" id="KW-0732">Signal</keyword>
<reference evidence="2 3" key="2">
    <citation type="journal article" date="2019" name="G3 (Bethesda)">
        <title>Hybrid Assembly of the Genome of the Entomopathogenic Nematode Steinernema carpocapsae Identifies the X-Chromosome.</title>
        <authorList>
            <person name="Serra L."/>
            <person name="Macchietto M."/>
            <person name="Macias-Munoz A."/>
            <person name="McGill C.J."/>
            <person name="Rodriguez I.M."/>
            <person name="Rodriguez B."/>
            <person name="Murad R."/>
            <person name="Mortazavi A."/>
        </authorList>
    </citation>
    <scope>NUCLEOTIDE SEQUENCE [LARGE SCALE GENOMIC DNA]</scope>
    <source>
        <strain evidence="2 3">ALL</strain>
    </source>
</reference>
<reference evidence="2 3" key="1">
    <citation type="journal article" date="2015" name="Genome Biol.">
        <title>Comparative genomics of Steinernema reveals deeply conserved gene regulatory networks.</title>
        <authorList>
            <person name="Dillman A.R."/>
            <person name="Macchietto M."/>
            <person name="Porter C.F."/>
            <person name="Rogers A."/>
            <person name="Williams B."/>
            <person name="Antoshechkin I."/>
            <person name="Lee M.M."/>
            <person name="Goodwin Z."/>
            <person name="Lu X."/>
            <person name="Lewis E.E."/>
            <person name="Goodrich-Blair H."/>
            <person name="Stock S.P."/>
            <person name="Adams B.J."/>
            <person name="Sternberg P.W."/>
            <person name="Mortazavi A."/>
        </authorList>
    </citation>
    <scope>NUCLEOTIDE SEQUENCE [LARGE SCALE GENOMIC DNA]</scope>
    <source>
        <strain evidence="2 3">ALL</strain>
    </source>
</reference>
<evidence type="ECO:0000313" key="3">
    <source>
        <dbReference type="Proteomes" id="UP000298663"/>
    </source>
</evidence>
<feature type="chain" id="PRO_5021028105" evidence="1">
    <location>
        <begin position="18"/>
        <end position="120"/>
    </location>
</feature>
<evidence type="ECO:0000313" key="2">
    <source>
        <dbReference type="EMBL" id="TKR95479.1"/>
    </source>
</evidence>
<organism evidence="2 3">
    <name type="scientific">Steinernema carpocapsae</name>
    <name type="common">Entomopathogenic nematode</name>
    <dbReference type="NCBI Taxonomy" id="34508"/>
    <lineage>
        <taxon>Eukaryota</taxon>
        <taxon>Metazoa</taxon>
        <taxon>Ecdysozoa</taxon>
        <taxon>Nematoda</taxon>
        <taxon>Chromadorea</taxon>
        <taxon>Rhabditida</taxon>
        <taxon>Tylenchina</taxon>
        <taxon>Panagrolaimomorpha</taxon>
        <taxon>Strongyloidoidea</taxon>
        <taxon>Steinernematidae</taxon>
        <taxon>Steinernema</taxon>
    </lineage>
</organism>
<proteinExistence type="predicted"/>